<organism evidence="1 2">
    <name type="scientific">Enterococcus hirae</name>
    <dbReference type="NCBI Taxonomy" id="1354"/>
    <lineage>
        <taxon>Bacteria</taxon>
        <taxon>Bacillati</taxon>
        <taxon>Bacillota</taxon>
        <taxon>Bacilli</taxon>
        <taxon>Lactobacillales</taxon>
        <taxon>Enterococcaceae</taxon>
        <taxon>Enterococcus</taxon>
    </lineage>
</organism>
<protein>
    <submittedName>
        <fullName evidence="1">Uncharacterized protein</fullName>
    </submittedName>
</protein>
<accession>A0A449EAN8</accession>
<sequence>MFEELQRTLEKQLIRLIVATPSHATSQNRKKLTKLTLQQKKQTLKQLTTSYANHLSHVSKGTWVKTAIQVIERTANQFEWLT</sequence>
<reference evidence="1 2" key="1">
    <citation type="submission" date="2019-05" db="EMBL/GenBank/DDBJ databases">
        <authorList>
            <consortium name="Pathogen Informatics"/>
        </authorList>
    </citation>
    <scope>NUCLEOTIDE SEQUENCE [LARGE SCALE GENOMIC DNA]</scope>
    <source>
        <strain evidence="1 2">NCTC12204</strain>
    </source>
</reference>
<dbReference type="RefSeq" id="WP_010738031.1">
    <property type="nucleotide sequence ID" value="NZ_AP027299.1"/>
</dbReference>
<dbReference type="Proteomes" id="UP000352698">
    <property type="component" value="Unassembled WGS sequence"/>
</dbReference>
<evidence type="ECO:0000313" key="2">
    <source>
        <dbReference type="Proteomes" id="UP000352698"/>
    </source>
</evidence>
<proteinExistence type="predicted"/>
<dbReference type="AlphaFoldDB" id="A0A449EAN8"/>
<dbReference type="EMBL" id="CABEEP010000001">
    <property type="protein sequence ID" value="VTQ67166.1"/>
    <property type="molecule type" value="Genomic_DNA"/>
</dbReference>
<comment type="caution">
    <text evidence="1">The sequence shown here is derived from an EMBL/GenBank/DDBJ whole genome shotgun (WGS) entry which is preliminary data.</text>
</comment>
<gene>
    <name evidence="1" type="ORF">NCTC12204_02085</name>
</gene>
<name>A0A449EAN8_ENTHR</name>
<evidence type="ECO:0000313" key="1">
    <source>
        <dbReference type="EMBL" id="VTQ67166.1"/>
    </source>
</evidence>